<protein>
    <submittedName>
        <fullName evidence="1">Uncharacterized protein</fullName>
    </submittedName>
</protein>
<gene>
    <name evidence="1" type="ORF">LY01_00731</name>
</gene>
<dbReference type="Proteomes" id="UP000239002">
    <property type="component" value="Unassembled WGS sequence"/>
</dbReference>
<comment type="caution">
    <text evidence="1">The sequence shown here is derived from an EMBL/GenBank/DDBJ whole genome shotgun (WGS) entry which is preliminary data.</text>
</comment>
<dbReference type="EMBL" id="PTJE01000001">
    <property type="protein sequence ID" value="PPK96906.1"/>
    <property type="molecule type" value="Genomic_DNA"/>
</dbReference>
<accession>A0A2S6IS93</accession>
<sequence length="132" mass="15101">MKKDIVIPVVKDVYIAIVKEDNKEKTAQDWIVYLINDGLEPIESIMIMSRGKHEDGRKTSTFRHAFKLVAAKSALKVELIMEDVFPFKNEFILTYFIGPTLYDRVFTAAPHSLSEDHFTALPIMKQEGILLS</sequence>
<evidence type="ECO:0000313" key="1">
    <source>
        <dbReference type="EMBL" id="PPK96906.1"/>
    </source>
</evidence>
<organism evidence="1 2">
    <name type="scientific">Nonlabens xylanidelens</name>
    <dbReference type="NCBI Taxonomy" id="191564"/>
    <lineage>
        <taxon>Bacteria</taxon>
        <taxon>Pseudomonadati</taxon>
        <taxon>Bacteroidota</taxon>
        <taxon>Flavobacteriia</taxon>
        <taxon>Flavobacteriales</taxon>
        <taxon>Flavobacteriaceae</taxon>
        <taxon>Nonlabens</taxon>
    </lineage>
</organism>
<name>A0A2S6IS93_9FLAO</name>
<reference evidence="1 2" key="1">
    <citation type="submission" date="2018-02" db="EMBL/GenBank/DDBJ databases">
        <title>Genomic Encyclopedia of Archaeal and Bacterial Type Strains, Phase II (KMG-II): from individual species to whole genera.</title>
        <authorList>
            <person name="Goeker M."/>
        </authorList>
    </citation>
    <scope>NUCLEOTIDE SEQUENCE [LARGE SCALE GENOMIC DNA]</scope>
    <source>
        <strain evidence="1 2">DSM 16809</strain>
    </source>
</reference>
<proteinExistence type="predicted"/>
<dbReference type="OrthoDB" id="953239at2"/>
<dbReference type="RefSeq" id="WP_104514436.1">
    <property type="nucleotide sequence ID" value="NZ_MQVW01000027.1"/>
</dbReference>
<keyword evidence="2" id="KW-1185">Reference proteome</keyword>
<evidence type="ECO:0000313" key="2">
    <source>
        <dbReference type="Proteomes" id="UP000239002"/>
    </source>
</evidence>
<dbReference type="AlphaFoldDB" id="A0A2S6IS93"/>